<reference evidence="11 12" key="1">
    <citation type="journal article" date="2010" name="Stand. Genomic Sci.">
        <title>Complete genome sequence of Spirosoma linguale type strain (1).</title>
        <authorList>
            <person name="Lail K."/>
            <person name="Sikorski J."/>
            <person name="Saunders E."/>
            <person name="Lapidus A."/>
            <person name="Glavina Del Rio T."/>
            <person name="Copeland A."/>
            <person name="Tice H."/>
            <person name="Cheng J.-F."/>
            <person name="Lucas S."/>
            <person name="Nolan M."/>
            <person name="Bruce D."/>
            <person name="Goodwin L."/>
            <person name="Pitluck S."/>
            <person name="Ivanova N."/>
            <person name="Mavromatis K."/>
            <person name="Ovchinnikova G."/>
            <person name="Pati A."/>
            <person name="Chen A."/>
            <person name="Palaniappan K."/>
            <person name="Land M."/>
            <person name="Hauser L."/>
            <person name="Chang Y.-J."/>
            <person name="Jeffries C.D."/>
            <person name="Chain P."/>
            <person name="Brettin T."/>
            <person name="Detter J.C."/>
            <person name="Schuetze A."/>
            <person name="Rohde M."/>
            <person name="Tindall B.J."/>
            <person name="Goeker M."/>
            <person name="Bristow J."/>
            <person name="Eisen J.A."/>
            <person name="Markowitz V."/>
            <person name="Hugenholtz P."/>
            <person name="Kyrpides N.C."/>
            <person name="Klenk H.-P."/>
            <person name="Chen F."/>
        </authorList>
    </citation>
    <scope>NUCLEOTIDE SEQUENCE [LARGE SCALE GENOMIC DNA]</scope>
    <source>
        <strain evidence="12">ATCC 33905 / DSM 74 / LMG 10896 / Claus 1</strain>
    </source>
</reference>
<keyword evidence="11" id="KW-0808">Transferase</keyword>
<evidence type="ECO:0000256" key="2">
    <source>
        <dbReference type="ARBA" id="ARBA00004824"/>
    </source>
</evidence>
<keyword evidence="11" id="KW-0032">Aminotransferase</keyword>
<dbReference type="CDD" id="cd00449">
    <property type="entry name" value="PLPDE_IV"/>
    <property type="match status" value="1"/>
</dbReference>
<sequence>MFYGYFNGTIAPTDQLAVGITDLGLLRGYGLFDYFLTYNGRPFQWDWYWARFQNSASRMHLKLPLGKDETYAIVMKLVERSNEAISKTGKATPTDVGIRFVLTGGYSADSISVEKPNLLILAEMIHPVPAIQYEQGIKVILDEYVREMAEVKSTDYKRVILMAEAIRAARASDILYQKGGEISELSRSNFFIVKGEKISTPDRHILHGITRKTVMQLAQSDFQVEERPVLLSELYDADEAFTTSSTKKILPITQIGELTIGDGHVGPKSKFLLERFDELVKTW</sequence>
<comment type="pathway">
    <text evidence="2">Amino-acid biosynthesis; L-isoleucine biosynthesis; L-isoleucine from 2-oxobutanoate: step 4/4.</text>
</comment>
<name>D2QRU7_SPILD</name>
<dbReference type="Gene3D" id="3.20.10.10">
    <property type="entry name" value="D-amino Acid Aminotransferase, subunit A, domain 2"/>
    <property type="match status" value="1"/>
</dbReference>
<comment type="catalytic activity">
    <reaction evidence="10">
        <text>L-leucine + 2-oxoglutarate = 4-methyl-2-oxopentanoate + L-glutamate</text>
        <dbReference type="Rhea" id="RHEA:18321"/>
        <dbReference type="ChEBI" id="CHEBI:16810"/>
        <dbReference type="ChEBI" id="CHEBI:17865"/>
        <dbReference type="ChEBI" id="CHEBI:29985"/>
        <dbReference type="ChEBI" id="CHEBI:57427"/>
        <dbReference type="EC" id="2.6.1.42"/>
    </reaction>
</comment>
<dbReference type="EMBL" id="CP001769">
    <property type="protein sequence ID" value="ADB41529.1"/>
    <property type="molecule type" value="Genomic_DNA"/>
</dbReference>
<evidence type="ECO:0000256" key="3">
    <source>
        <dbReference type="ARBA" id="ARBA00004931"/>
    </source>
</evidence>
<evidence type="ECO:0000313" key="12">
    <source>
        <dbReference type="Proteomes" id="UP000002028"/>
    </source>
</evidence>
<protein>
    <recommendedName>
        <fullName evidence="6">branched-chain-amino-acid transaminase</fullName>
        <ecNumber evidence="6">2.6.1.42</ecNumber>
    </recommendedName>
</protein>
<evidence type="ECO:0000256" key="4">
    <source>
        <dbReference type="ARBA" id="ARBA00005072"/>
    </source>
</evidence>
<evidence type="ECO:0000256" key="5">
    <source>
        <dbReference type="ARBA" id="ARBA00009320"/>
    </source>
</evidence>
<dbReference type="InterPro" id="IPR043132">
    <property type="entry name" value="BCAT-like_C"/>
</dbReference>
<evidence type="ECO:0000313" key="11">
    <source>
        <dbReference type="EMBL" id="ADB41529.1"/>
    </source>
</evidence>
<evidence type="ECO:0000256" key="8">
    <source>
        <dbReference type="ARBA" id="ARBA00048212"/>
    </source>
</evidence>
<keyword evidence="7" id="KW-0663">Pyridoxal phosphate</keyword>
<evidence type="ECO:0000256" key="7">
    <source>
        <dbReference type="ARBA" id="ARBA00022898"/>
    </source>
</evidence>
<comment type="pathway">
    <text evidence="4">Amino-acid biosynthesis; L-leucine biosynthesis; L-leucine from 3-methyl-2-oxobutanoate: step 4/4.</text>
</comment>
<dbReference type="RefSeq" id="WP_012930025.1">
    <property type="nucleotide sequence ID" value="NC_013730.1"/>
</dbReference>
<comment type="cofactor">
    <cofactor evidence="1">
        <name>pyridoxal 5'-phosphate</name>
        <dbReference type="ChEBI" id="CHEBI:597326"/>
    </cofactor>
</comment>
<dbReference type="Gene3D" id="3.30.470.10">
    <property type="match status" value="1"/>
</dbReference>
<dbReference type="Proteomes" id="UP000002028">
    <property type="component" value="Chromosome"/>
</dbReference>
<evidence type="ECO:0000256" key="10">
    <source>
        <dbReference type="ARBA" id="ARBA00049229"/>
    </source>
</evidence>
<gene>
    <name evidence="11" type="ordered locus">Slin_5563</name>
</gene>
<evidence type="ECO:0000256" key="1">
    <source>
        <dbReference type="ARBA" id="ARBA00001933"/>
    </source>
</evidence>
<dbReference type="PANTHER" id="PTHR42743">
    <property type="entry name" value="AMINO-ACID AMINOTRANSFERASE"/>
    <property type="match status" value="1"/>
</dbReference>
<dbReference type="InterPro" id="IPR050571">
    <property type="entry name" value="Class-IV_PLP-Dep_Aminotrnsfr"/>
</dbReference>
<comment type="catalytic activity">
    <reaction evidence="9">
        <text>L-isoleucine + 2-oxoglutarate = (S)-3-methyl-2-oxopentanoate + L-glutamate</text>
        <dbReference type="Rhea" id="RHEA:24801"/>
        <dbReference type="ChEBI" id="CHEBI:16810"/>
        <dbReference type="ChEBI" id="CHEBI:29985"/>
        <dbReference type="ChEBI" id="CHEBI:35146"/>
        <dbReference type="ChEBI" id="CHEBI:58045"/>
        <dbReference type="EC" id="2.6.1.42"/>
    </reaction>
</comment>
<dbReference type="PANTHER" id="PTHR42743:SF11">
    <property type="entry name" value="AMINODEOXYCHORISMATE LYASE"/>
    <property type="match status" value="1"/>
</dbReference>
<dbReference type="GO" id="GO:0046394">
    <property type="term" value="P:carboxylic acid biosynthetic process"/>
    <property type="evidence" value="ECO:0007669"/>
    <property type="project" value="UniProtKB-ARBA"/>
</dbReference>
<evidence type="ECO:0000256" key="9">
    <source>
        <dbReference type="ARBA" id="ARBA00048798"/>
    </source>
</evidence>
<dbReference type="InterPro" id="IPR043131">
    <property type="entry name" value="BCAT-like_N"/>
</dbReference>
<dbReference type="GO" id="GO:0008652">
    <property type="term" value="P:amino acid biosynthetic process"/>
    <property type="evidence" value="ECO:0007669"/>
    <property type="project" value="UniProtKB-ARBA"/>
</dbReference>
<comment type="similarity">
    <text evidence="5">Belongs to the class-IV pyridoxal-phosphate-dependent aminotransferase family.</text>
</comment>
<dbReference type="KEGG" id="sli:Slin_5563"/>
<dbReference type="GO" id="GO:0004084">
    <property type="term" value="F:branched-chain-amino-acid transaminase activity"/>
    <property type="evidence" value="ECO:0007669"/>
    <property type="project" value="UniProtKB-EC"/>
</dbReference>
<dbReference type="EC" id="2.6.1.42" evidence="6"/>
<dbReference type="STRING" id="504472.Slin_5563"/>
<dbReference type="InterPro" id="IPR001544">
    <property type="entry name" value="Aminotrans_IV"/>
</dbReference>
<dbReference type="eggNOG" id="COG0115">
    <property type="taxonomic scope" value="Bacteria"/>
</dbReference>
<comment type="catalytic activity">
    <reaction evidence="8">
        <text>L-valine + 2-oxoglutarate = 3-methyl-2-oxobutanoate + L-glutamate</text>
        <dbReference type="Rhea" id="RHEA:24813"/>
        <dbReference type="ChEBI" id="CHEBI:11851"/>
        <dbReference type="ChEBI" id="CHEBI:16810"/>
        <dbReference type="ChEBI" id="CHEBI:29985"/>
        <dbReference type="ChEBI" id="CHEBI:57762"/>
        <dbReference type="EC" id="2.6.1.42"/>
    </reaction>
</comment>
<accession>D2QRU7</accession>
<dbReference type="AlphaFoldDB" id="D2QRU7"/>
<dbReference type="InterPro" id="IPR036038">
    <property type="entry name" value="Aminotransferase-like"/>
</dbReference>
<dbReference type="HOGENOM" id="CLU_020844_1_0_10"/>
<comment type="pathway">
    <text evidence="3">Amino-acid biosynthesis; L-valine biosynthesis; L-valine from pyruvate: step 4/4.</text>
</comment>
<proteinExistence type="inferred from homology"/>
<dbReference type="FunFam" id="3.20.10.10:FF:000002">
    <property type="entry name" value="D-alanine aminotransferase"/>
    <property type="match status" value="1"/>
</dbReference>
<keyword evidence="12" id="KW-1185">Reference proteome</keyword>
<evidence type="ECO:0000256" key="6">
    <source>
        <dbReference type="ARBA" id="ARBA00013053"/>
    </source>
</evidence>
<organism evidence="11 12">
    <name type="scientific">Spirosoma linguale (strain ATCC 33905 / DSM 74 / LMG 10896 / Claus 1)</name>
    <dbReference type="NCBI Taxonomy" id="504472"/>
    <lineage>
        <taxon>Bacteria</taxon>
        <taxon>Pseudomonadati</taxon>
        <taxon>Bacteroidota</taxon>
        <taxon>Cytophagia</taxon>
        <taxon>Cytophagales</taxon>
        <taxon>Cytophagaceae</taxon>
        <taxon>Spirosoma</taxon>
    </lineage>
</organism>
<dbReference type="Pfam" id="PF01063">
    <property type="entry name" value="Aminotran_4"/>
    <property type="match status" value="1"/>
</dbReference>
<dbReference type="SUPFAM" id="SSF56752">
    <property type="entry name" value="D-aminoacid aminotransferase-like PLP-dependent enzymes"/>
    <property type="match status" value="1"/>
</dbReference>